<dbReference type="EMBL" id="CP041676">
    <property type="protein sequence ID" value="QDR72393.1"/>
    <property type="molecule type" value="Genomic_DNA"/>
</dbReference>
<reference evidence="1 2" key="1">
    <citation type="submission" date="2019-07" db="EMBL/GenBank/DDBJ databases">
        <title>Gastrointestinal microbiota of Peromyscus leucopus, the white-footed mouse.</title>
        <authorList>
            <person name="Milovic A."/>
            <person name="Bassam K."/>
            <person name="Barbour A.G."/>
        </authorList>
    </citation>
    <scope>NUCLEOTIDE SEQUENCE [LARGE SCALE GENOMIC DNA]</scope>
    <source>
        <strain evidence="1 2">LL7</strain>
    </source>
</reference>
<gene>
    <name evidence="1" type="ORF">FOD75_04445</name>
</gene>
<protein>
    <submittedName>
        <fullName evidence="1">DUF3800 domain-containing protein</fullName>
    </submittedName>
</protein>
<evidence type="ECO:0000313" key="1">
    <source>
        <dbReference type="EMBL" id="QDR72393.1"/>
    </source>
</evidence>
<dbReference type="Pfam" id="PF12686">
    <property type="entry name" value="DUF3800"/>
    <property type="match status" value="1"/>
</dbReference>
<accession>A0A4S2DT07</accession>
<dbReference type="Proteomes" id="UP000316394">
    <property type="component" value="Chromosome"/>
</dbReference>
<dbReference type="InterPro" id="IPR024524">
    <property type="entry name" value="DUF3800"/>
</dbReference>
<proteinExistence type="predicted"/>
<evidence type="ECO:0000313" key="2">
    <source>
        <dbReference type="Proteomes" id="UP000316394"/>
    </source>
</evidence>
<name>A0A4S2DT07_LIMRT</name>
<dbReference type="RefSeq" id="WP_135951705.1">
    <property type="nucleotide sequence ID" value="NZ_CP041676.1"/>
</dbReference>
<organism evidence="1 2">
    <name type="scientific">Limosilactobacillus reuteri</name>
    <name type="common">Lactobacillus reuteri</name>
    <dbReference type="NCBI Taxonomy" id="1598"/>
    <lineage>
        <taxon>Bacteria</taxon>
        <taxon>Bacillati</taxon>
        <taxon>Bacillota</taxon>
        <taxon>Bacilli</taxon>
        <taxon>Lactobacillales</taxon>
        <taxon>Lactobacillaceae</taxon>
        <taxon>Limosilactobacillus</taxon>
    </lineage>
</organism>
<dbReference type="AlphaFoldDB" id="A0A4S2DT07"/>
<sequence length="263" mass="30933">MNEYTLYLDETKLWNKNRNQHNVYGIAGVIINQEDKLEINNRLINFKKELFHTPNVILHETDIRQAGKNNEKILNEIPEYSLLTRRKNMKLVFNQVGDIINEYCYVLGTIIDVTSLNKNYRIKESTYTSYYLGMKTIMENYTKFLYDHNATGNIILESRKTINNQKLDSRIRKQYYKIMCHGTYRYSALYLQNKLTGISFVEKMSNNNLLQIADFIPRPLLLHYVKIGQKKSGPSIYQKIRRKRYDGGLIYNGAGKYGVVLID</sequence>